<protein>
    <submittedName>
        <fullName evidence="4">2-polyprenyl-6-methoxyphenol hydroxylase-like FAD-dependent oxidoreductase</fullName>
    </submittedName>
</protein>
<dbReference type="Gene3D" id="3.30.9.30">
    <property type="match status" value="1"/>
</dbReference>
<dbReference type="Gene3D" id="3.50.50.60">
    <property type="entry name" value="FAD/NAD(P)-binding domain"/>
    <property type="match status" value="1"/>
</dbReference>
<organism evidence="4 5">
    <name type="scientific">Runella defluvii</name>
    <dbReference type="NCBI Taxonomy" id="370973"/>
    <lineage>
        <taxon>Bacteria</taxon>
        <taxon>Pseudomonadati</taxon>
        <taxon>Bacteroidota</taxon>
        <taxon>Cytophagia</taxon>
        <taxon>Cytophagales</taxon>
        <taxon>Spirosomataceae</taxon>
        <taxon>Runella</taxon>
    </lineage>
</organism>
<dbReference type="RefSeq" id="WP_183972280.1">
    <property type="nucleotide sequence ID" value="NZ_JACIBY010000003.1"/>
</dbReference>
<accession>A0A7W5ZI15</accession>
<dbReference type="NCBIfam" id="NF005720">
    <property type="entry name" value="PRK07538.1"/>
    <property type="match status" value="1"/>
</dbReference>
<keyword evidence="1" id="KW-0560">Oxidoreductase</keyword>
<comment type="caution">
    <text evidence="4">The sequence shown here is derived from an EMBL/GenBank/DDBJ whole genome shotgun (WGS) entry which is preliminary data.</text>
</comment>
<dbReference type="InterPro" id="IPR050493">
    <property type="entry name" value="FAD-dep_Monooxygenase_BioMet"/>
</dbReference>
<feature type="domain" description="FAD-binding" evidence="3">
    <location>
        <begin position="2"/>
        <end position="356"/>
    </location>
</feature>
<dbReference type="EMBL" id="JACIBY010000003">
    <property type="protein sequence ID" value="MBB3837561.1"/>
    <property type="molecule type" value="Genomic_DNA"/>
</dbReference>
<dbReference type="PRINTS" id="PR00420">
    <property type="entry name" value="RNGMNOXGNASE"/>
</dbReference>
<dbReference type="InterPro" id="IPR036188">
    <property type="entry name" value="FAD/NAD-bd_sf"/>
</dbReference>
<evidence type="ECO:0000313" key="5">
    <source>
        <dbReference type="Proteomes" id="UP000541352"/>
    </source>
</evidence>
<gene>
    <name evidence="4" type="ORF">FHS57_001558</name>
</gene>
<dbReference type="InterPro" id="IPR002938">
    <property type="entry name" value="FAD-bd"/>
</dbReference>
<evidence type="ECO:0000256" key="2">
    <source>
        <dbReference type="ARBA" id="ARBA00023033"/>
    </source>
</evidence>
<name>A0A7W5ZI15_9BACT</name>
<proteinExistence type="predicted"/>
<dbReference type="Proteomes" id="UP000541352">
    <property type="component" value="Unassembled WGS sequence"/>
</dbReference>
<dbReference type="SUPFAM" id="SSF51905">
    <property type="entry name" value="FAD/NAD(P)-binding domain"/>
    <property type="match status" value="1"/>
</dbReference>
<dbReference type="SUPFAM" id="SSF54373">
    <property type="entry name" value="FAD-linked reductases, C-terminal domain"/>
    <property type="match status" value="1"/>
</dbReference>
<sequence>MKIIIIGGGIGGLTTALCLHKAGFDVNVFESVKEVKPLGVGINTLPHSVRVLTHLGLQERMAKNAIETTDLVYFNKFGQQFWTEPRGRFAGYKWPQFSIHRGTLQMLLWEEAKRVIGEDKLISNHHLSHFEQDEKEVRAIFTNRETGEIIRQETGDVLIGADGINSVVRQQLYPNEGPPVYSENVLYRGTTRMKPFLNGTSMAMIGSMQQKMVVYPIDPTPDENGDLLINWVGNLKEGKSKLTARDWNREADKARLVEIYKDWTFDWLDVPAMINGAKAVYEFPMSDRNPLDRWTFGRVTLLGDAAHPMYPIGSNGASQAILDADYLMECLLKFENPLEALEAYDQERVPAAAKVVLQNRAKGPDQIMDMMEERFPQGFTPDEVPHEELEQVMDHYKKIAGFDVQTLNRKG</sequence>
<dbReference type="Pfam" id="PF01494">
    <property type="entry name" value="FAD_binding_3"/>
    <property type="match status" value="1"/>
</dbReference>
<dbReference type="GO" id="GO:0004497">
    <property type="term" value="F:monooxygenase activity"/>
    <property type="evidence" value="ECO:0007669"/>
    <property type="project" value="UniProtKB-KW"/>
</dbReference>
<evidence type="ECO:0000313" key="4">
    <source>
        <dbReference type="EMBL" id="MBB3837561.1"/>
    </source>
</evidence>
<dbReference type="GO" id="GO:0071949">
    <property type="term" value="F:FAD binding"/>
    <property type="evidence" value="ECO:0007669"/>
    <property type="project" value="InterPro"/>
</dbReference>
<keyword evidence="5" id="KW-1185">Reference proteome</keyword>
<evidence type="ECO:0000256" key="1">
    <source>
        <dbReference type="ARBA" id="ARBA00023002"/>
    </source>
</evidence>
<dbReference type="PANTHER" id="PTHR13789:SF268">
    <property type="entry name" value="5-METHYLPHENAZINE-1-CARBOXYLATE 1-MONOOXYGENASE"/>
    <property type="match status" value="1"/>
</dbReference>
<reference evidence="4 5" key="1">
    <citation type="submission" date="2020-08" db="EMBL/GenBank/DDBJ databases">
        <title>Genomic Encyclopedia of Type Strains, Phase IV (KMG-IV): sequencing the most valuable type-strain genomes for metagenomic binning, comparative biology and taxonomic classification.</title>
        <authorList>
            <person name="Goeker M."/>
        </authorList>
    </citation>
    <scope>NUCLEOTIDE SEQUENCE [LARGE SCALE GENOMIC DNA]</scope>
    <source>
        <strain evidence="4 5">DSM 17976</strain>
    </source>
</reference>
<dbReference type="AlphaFoldDB" id="A0A7W5ZI15"/>
<evidence type="ECO:0000259" key="3">
    <source>
        <dbReference type="Pfam" id="PF01494"/>
    </source>
</evidence>
<keyword evidence="2" id="KW-0503">Monooxygenase</keyword>
<dbReference type="PANTHER" id="PTHR13789">
    <property type="entry name" value="MONOOXYGENASE"/>
    <property type="match status" value="1"/>
</dbReference>